<feature type="region of interest" description="Disordered" evidence="1">
    <location>
        <begin position="58"/>
        <end position="91"/>
    </location>
</feature>
<evidence type="ECO:0000313" key="2">
    <source>
        <dbReference type="EMBL" id="CAG7828287.1"/>
    </source>
</evidence>
<reference evidence="2" key="1">
    <citation type="submission" date="2021-06" db="EMBL/GenBank/DDBJ databases">
        <authorList>
            <person name="Hodson N. C."/>
            <person name="Mongue J. A."/>
            <person name="Jaron S. K."/>
        </authorList>
    </citation>
    <scope>NUCLEOTIDE SEQUENCE</scope>
</reference>
<proteinExistence type="predicted"/>
<comment type="caution">
    <text evidence="2">The sequence shown here is derived from an EMBL/GenBank/DDBJ whole genome shotgun (WGS) entry which is preliminary data.</text>
</comment>
<evidence type="ECO:0000256" key="1">
    <source>
        <dbReference type="SAM" id="MobiDB-lite"/>
    </source>
</evidence>
<feature type="compositionally biased region" description="Acidic residues" evidence="1">
    <location>
        <begin position="61"/>
        <end position="79"/>
    </location>
</feature>
<organism evidence="2 3">
    <name type="scientific">Allacma fusca</name>
    <dbReference type="NCBI Taxonomy" id="39272"/>
    <lineage>
        <taxon>Eukaryota</taxon>
        <taxon>Metazoa</taxon>
        <taxon>Ecdysozoa</taxon>
        <taxon>Arthropoda</taxon>
        <taxon>Hexapoda</taxon>
        <taxon>Collembola</taxon>
        <taxon>Symphypleona</taxon>
        <taxon>Sminthuridae</taxon>
        <taxon>Allacma</taxon>
    </lineage>
</organism>
<dbReference type="Proteomes" id="UP000708208">
    <property type="component" value="Unassembled WGS sequence"/>
</dbReference>
<name>A0A8J2L3U8_9HEXA</name>
<keyword evidence="3" id="KW-1185">Reference proteome</keyword>
<feature type="compositionally biased region" description="Basic and acidic residues" evidence="1">
    <location>
        <begin position="80"/>
        <end position="91"/>
    </location>
</feature>
<dbReference type="AlphaFoldDB" id="A0A8J2L3U8"/>
<accession>A0A8J2L3U8</accession>
<evidence type="ECO:0000313" key="3">
    <source>
        <dbReference type="Proteomes" id="UP000708208"/>
    </source>
</evidence>
<dbReference type="EMBL" id="CAJVCH010546967">
    <property type="protein sequence ID" value="CAG7828287.1"/>
    <property type="molecule type" value="Genomic_DNA"/>
</dbReference>
<gene>
    <name evidence="2" type="ORF">AFUS01_LOCUS38227</name>
</gene>
<protein>
    <submittedName>
        <fullName evidence="2">Uncharacterized protein</fullName>
    </submittedName>
</protein>
<sequence length="91" mass="10290">MDVLRGQRCVFYWGINNHELEKGGRGSNDGMICAGNEVRLSVWSVVMRGSPLVWGWRDWNGDESDDEGDDDDDDDDYDDNEKSKKEICGTG</sequence>